<name>A0A4Y9M8F3_9BRAD</name>
<dbReference type="InterPro" id="IPR013783">
    <property type="entry name" value="Ig-like_fold"/>
</dbReference>
<feature type="domain" description="Bacterial Ig-like" evidence="2">
    <location>
        <begin position="246"/>
        <end position="337"/>
    </location>
</feature>
<gene>
    <name evidence="3" type="ORF">E4K65_04995</name>
</gene>
<evidence type="ECO:0000313" key="3">
    <source>
        <dbReference type="EMBL" id="TFV51410.1"/>
    </source>
</evidence>
<feature type="domain" description="Bacterial Ig-like" evidence="2">
    <location>
        <begin position="348"/>
        <end position="433"/>
    </location>
</feature>
<dbReference type="SUPFAM" id="SSF49785">
    <property type="entry name" value="Galactose-binding domain-like"/>
    <property type="match status" value="2"/>
</dbReference>
<dbReference type="Gene3D" id="2.60.40.10">
    <property type="entry name" value="Immunoglobulins"/>
    <property type="match status" value="2"/>
</dbReference>
<evidence type="ECO:0000256" key="1">
    <source>
        <dbReference type="SAM" id="MobiDB-lite"/>
    </source>
</evidence>
<dbReference type="InterPro" id="IPR008979">
    <property type="entry name" value="Galactose-bd-like_sf"/>
</dbReference>
<keyword evidence="4" id="KW-1185">Reference proteome</keyword>
<organism evidence="3 4">
    <name type="scientific">Bradyrhizobium niftali</name>
    <dbReference type="NCBI Taxonomy" id="2560055"/>
    <lineage>
        <taxon>Bacteria</taxon>
        <taxon>Pseudomonadati</taxon>
        <taxon>Pseudomonadota</taxon>
        <taxon>Alphaproteobacteria</taxon>
        <taxon>Hyphomicrobiales</taxon>
        <taxon>Nitrobacteraceae</taxon>
        <taxon>Bradyrhizobium</taxon>
    </lineage>
</organism>
<dbReference type="Proteomes" id="UP000297966">
    <property type="component" value="Unassembled WGS sequence"/>
</dbReference>
<accession>A0A4Y9M8F3</accession>
<dbReference type="InterPro" id="IPR044016">
    <property type="entry name" value="Big_13"/>
</dbReference>
<dbReference type="RefSeq" id="WP_135173152.1">
    <property type="nucleotide sequence ID" value="NZ_SPQT01000001.1"/>
</dbReference>
<dbReference type="NCBIfam" id="NF033510">
    <property type="entry name" value="Ca_tandemer"/>
    <property type="match status" value="2"/>
</dbReference>
<proteinExistence type="predicted"/>
<comment type="caution">
    <text evidence="3">The sequence shown here is derived from an EMBL/GenBank/DDBJ whole genome shotgun (WGS) entry which is preliminary data.</text>
</comment>
<feature type="region of interest" description="Disordered" evidence="1">
    <location>
        <begin position="228"/>
        <end position="259"/>
    </location>
</feature>
<evidence type="ECO:0000259" key="2">
    <source>
        <dbReference type="Pfam" id="PF19077"/>
    </source>
</evidence>
<sequence>MGISLSELIKQNTLGQSDGYPAGVPHSYSWYKGWNPGGQMTPPAGFTAVEGWGQVYTEEGTPASPSADVEVANAKTYVHIKETGQWVLVQDQSKLGIGGGHFVSDFAGNSAYPMTVTRLSNGAASFDAPSTGYNDHFWYGSRGTYMAGTVDGVYVQMDMRTTDANANLVGMVGVDWWRNATAPFLADHSNNPGVGGSNWVELSTQWKTIGYYSLSTAAFQADLPPPLLGSSPPVEPSDTVAPASPTIAALTPDTGTAGDNVTNAKQLTLSGTAEAGSTIKVFEGTTVIGTAKANASGTWSLTTAQLPDGNHAFTATATDAAGNVSSKSAARSILVDTLAPVAPRITAFTPDSGTVAARTTNTRQLTLSGTAEAGSTVKVVEGTTVIGTTKADAGGAWSLTTAQLAAGNHAFAAMATDAAGNVSTKSAALNVTVSAPVTSPPANGDNLLVNGSFEATALAPFAGGRWGAYKSVSGWTAISGGTIELWNNLGGVKASDGGNFGELDYAGARDGFYQDVKTVAGQVYQLSFDARSRPGFTGATCSIEVLWNGSVIATVPPSSSWDAYDFKVVGTGSNDRLTFREVASQGSDGLGALYDNIQLTVATATPTDSLPGAADKNLLVNGSFESSSLAPLQAGRWGAFDAIPGWHAISGGTIELWNNLNGVKASDGVNYGELDYAGARDGLYQDVETVAGQQYVLSFDARSRPGFTSSTCSIEVLWNGSILGVVPPDSTWQNYDFTVTGTGGQDRVTFREVAGQGSDGLGALYDNVSLVAKPASSASASLLSSANQAFALLSQYTATDATTAGAVTNGPLAVDPNASLVQTLSLPAQH</sequence>
<dbReference type="EMBL" id="SPQT01000001">
    <property type="protein sequence ID" value="TFV51410.1"/>
    <property type="molecule type" value="Genomic_DNA"/>
</dbReference>
<reference evidence="3 4" key="1">
    <citation type="submission" date="2019-03" db="EMBL/GenBank/DDBJ databases">
        <title>Bradyrhizobium diversity isolated from nodules of Chamaecrista fasciculata.</title>
        <authorList>
            <person name="Klepa M.S."/>
            <person name="Urquiaga M.O."/>
            <person name="Hungria M."/>
            <person name="Delamuta J.R."/>
        </authorList>
    </citation>
    <scope>NUCLEOTIDE SEQUENCE [LARGE SCALE GENOMIC DNA]</scope>
    <source>
        <strain evidence="3 4">CNPSo 3448</strain>
    </source>
</reference>
<evidence type="ECO:0000313" key="4">
    <source>
        <dbReference type="Proteomes" id="UP000297966"/>
    </source>
</evidence>
<protein>
    <submittedName>
        <fullName evidence="3">DUF642 domain-containing protein</fullName>
    </submittedName>
</protein>
<dbReference type="OrthoDB" id="8256393at2"/>
<dbReference type="Pfam" id="PF19077">
    <property type="entry name" value="Big_13"/>
    <property type="match status" value="2"/>
</dbReference>
<dbReference type="Gene3D" id="2.60.120.260">
    <property type="entry name" value="Galactose-binding domain-like"/>
    <property type="match status" value="2"/>
</dbReference>
<dbReference type="AlphaFoldDB" id="A0A4Y9M8F3"/>